<dbReference type="PROSITE" id="PS50111">
    <property type="entry name" value="CHEMOTAXIS_TRANSDUC_2"/>
    <property type="match status" value="1"/>
</dbReference>
<proteinExistence type="inferred from homology"/>
<evidence type="ECO:0000256" key="1">
    <source>
        <dbReference type="ARBA" id="ARBA00004236"/>
    </source>
</evidence>
<dbReference type="PANTHER" id="PTHR32089:SF112">
    <property type="entry name" value="LYSOZYME-LIKE PROTEIN-RELATED"/>
    <property type="match status" value="1"/>
</dbReference>
<dbReference type="InterPro" id="IPR003660">
    <property type="entry name" value="HAMP_dom"/>
</dbReference>
<dbReference type="InterPro" id="IPR004089">
    <property type="entry name" value="MCPsignal_dom"/>
</dbReference>
<dbReference type="GO" id="GO:0007165">
    <property type="term" value="P:signal transduction"/>
    <property type="evidence" value="ECO:0007669"/>
    <property type="project" value="UniProtKB-KW"/>
</dbReference>
<sequence>MKKGISFKSLRMKMLFGFSLVILLILVYGIYNYSSVVKSNEEARNIIEKELPILIANQEMATTIANRISTARGYVLFGGDFKDRFNDYTEEGKQLEANIREIGASEEFDALIKKTIEWRTYVASDVFEEYEKGNIELARENLAKKDSVVRELLAGYDELADQSRDSISAAGTTIIENGKSTLFLAIVVPILVILISLAAAFITSNIISKPIIKVKERMKLIASGDLSNEPLEVKSQDEVGQLVVATNEMNNSIRELLTEINGVSGSITGQSEELTQSANEVSTGTEQIAATMQELAAGTESEAKTASELASLMGSFSTSVIEANTMGENVQKSSDEVIRMTIEGSQLMESSNDQMAKIDRIVQDSVQKVQGLDIKSQEISKLVSVIHEIADQTNLLALNAAIEAARAGEHGKSFAVVADEVRKLAEQVSRSVTDITEIVTGIQNETSVVTAALQDGYKEVVLGTTQIENTQETFAGINASIMEMANSISTVSKNLSNIATDSEKMNGYISEIAAISEESAAGVEQTSASTQQISSSMDEVSNSANDLSQLAEKLNGLVNKFKL</sequence>
<dbReference type="PANTHER" id="PTHR32089">
    <property type="entry name" value="METHYL-ACCEPTING CHEMOTAXIS PROTEIN MCPB"/>
    <property type="match status" value="1"/>
</dbReference>
<keyword evidence="7" id="KW-0812">Transmembrane</keyword>
<evidence type="ECO:0000313" key="11">
    <source>
        <dbReference type="Proteomes" id="UP000030416"/>
    </source>
</evidence>
<evidence type="ECO:0000256" key="4">
    <source>
        <dbReference type="ARBA" id="ARBA00023224"/>
    </source>
</evidence>
<dbReference type="SMART" id="SM00283">
    <property type="entry name" value="MA"/>
    <property type="match status" value="1"/>
</dbReference>
<dbReference type="PROSITE" id="PS50885">
    <property type="entry name" value="HAMP"/>
    <property type="match status" value="1"/>
</dbReference>
<dbReference type="AlphaFoldDB" id="A0A0A3I8R2"/>
<comment type="subcellular location">
    <subcellularLocation>
        <location evidence="1">Cell membrane</location>
    </subcellularLocation>
</comment>
<dbReference type="RefSeq" id="WP_036183449.1">
    <property type="nucleotide sequence ID" value="NZ_AVDA01000004.1"/>
</dbReference>
<keyword evidence="7" id="KW-1133">Transmembrane helix</keyword>
<keyword evidence="2" id="KW-1003">Cell membrane</keyword>
<dbReference type="Gene3D" id="1.10.287.950">
    <property type="entry name" value="Methyl-accepting chemotaxis protein"/>
    <property type="match status" value="1"/>
</dbReference>
<comment type="similarity">
    <text evidence="5">Belongs to the methyl-accepting chemotaxis (MCP) protein family.</text>
</comment>
<evidence type="ECO:0000313" key="10">
    <source>
        <dbReference type="EMBL" id="KGR79865.1"/>
    </source>
</evidence>
<evidence type="ECO:0000256" key="7">
    <source>
        <dbReference type="SAM" id="Phobius"/>
    </source>
</evidence>
<feature type="domain" description="Methyl-accepting transducer" evidence="8">
    <location>
        <begin position="277"/>
        <end position="534"/>
    </location>
</feature>
<name>A0A0A3I8R2_9BACL</name>
<dbReference type="Pfam" id="PF00015">
    <property type="entry name" value="MCPsignal"/>
    <property type="match status" value="1"/>
</dbReference>
<keyword evidence="4 6" id="KW-0807">Transducer</keyword>
<comment type="caution">
    <text evidence="10">The sequence shown here is derived from an EMBL/GenBank/DDBJ whole genome shotgun (WGS) entry which is preliminary data.</text>
</comment>
<reference evidence="10 11" key="1">
    <citation type="submission" date="2014-02" db="EMBL/GenBank/DDBJ databases">
        <title>Draft genome sequence of Lysinibacillus manganicus DSM 26584T.</title>
        <authorList>
            <person name="Zhang F."/>
            <person name="Wang G."/>
            <person name="Zhang L."/>
        </authorList>
    </citation>
    <scope>NUCLEOTIDE SEQUENCE [LARGE SCALE GENOMIC DNA]</scope>
    <source>
        <strain evidence="10 11">DSM 26584</strain>
    </source>
</reference>
<dbReference type="Pfam" id="PF00672">
    <property type="entry name" value="HAMP"/>
    <property type="match status" value="1"/>
</dbReference>
<dbReference type="SUPFAM" id="SSF58104">
    <property type="entry name" value="Methyl-accepting chemotaxis protein (MCP) signaling domain"/>
    <property type="match status" value="1"/>
</dbReference>
<evidence type="ECO:0000259" key="9">
    <source>
        <dbReference type="PROSITE" id="PS50885"/>
    </source>
</evidence>
<dbReference type="EMBL" id="JPVN01000004">
    <property type="protein sequence ID" value="KGR79865.1"/>
    <property type="molecule type" value="Genomic_DNA"/>
</dbReference>
<accession>A0A0A3I8R2</accession>
<evidence type="ECO:0000256" key="2">
    <source>
        <dbReference type="ARBA" id="ARBA00022475"/>
    </source>
</evidence>
<evidence type="ECO:0000259" key="8">
    <source>
        <dbReference type="PROSITE" id="PS50111"/>
    </source>
</evidence>
<dbReference type="STRING" id="1384049.CD29_04890"/>
<protein>
    <submittedName>
        <fullName evidence="10">Chemotaxis protein</fullName>
    </submittedName>
</protein>
<dbReference type="SMART" id="SM00304">
    <property type="entry name" value="HAMP"/>
    <property type="match status" value="1"/>
</dbReference>
<dbReference type="eggNOG" id="COG0840">
    <property type="taxonomic scope" value="Bacteria"/>
</dbReference>
<evidence type="ECO:0000256" key="6">
    <source>
        <dbReference type="PROSITE-ProRule" id="PRU00284"/>
    </source>
</evidence>
<evidence type="ECO:0000256" key="3">
    <source>
        <dbReference type="ARBA" id="ARBA00023136"/>
    </source>
</evidence>
<dbReference type="GO" id="GO:0005886">
    <property type="term" value="C:plasma membrane"/>
    <property type="evidence" value="ECO:0007669"/>
    <property type="project" value="UniProtKB-SubCell"/>
</dbReference>
<feature type="domain" description="HAMP" evidence="9">
    <location>
        <begin position="205"/>
        <end position="258"/>
    </location>
</feature>
<keyword evidence="3 7" id="KW-0472">Membrane</keyword>
<gene>
    <name evidence="10" type="ORF">CD29_04890</name>
</gene>
<feature type="transmembrane region" description="Helical" evidence="7">
    <location>
        <begin position="182"/>
        <end position="207"/>
    </location>
</feature>
<dbReference type="Proteomes" id="UP000030416">
    <property type="component" value="Unassembled WGS sequence"/>
</dbReference>
<evidence type="ECO:0000256" key="5">
    <source>
        <dbReference type="ARBA" id="ARBA00029447"/>
    </source>
</evidence>
<organism evidence="10 11">
    <name type="scientific">Ureibacillus manganicus DSM 26584</name>
    <dbReference type="NCBI Taxonomy" id="1384049"/>
    <lineage>
        <taxon>Bacteria</taxon>
        <taxon>Bacillati</taxon>
        <taxon>Bacillota</taxon>
        <taxon>Bacilli</taxon>
        <taxon>Bacillales</taxon>
        <taxon>Caryophanaceae</taxon>
        <taxon>Ureibacillus</taxon>
    </lineage>
</organism>
<keyword evidence="11" id="KW-1185">Reference proteome</keyword>
<dbReference type="CDD" id="cd06225">
    <property type="entry name" value="HAMP"/>
    <property type="match status" value="1"/>
</dbReference>